<gene>
    <name evidence="3" type="ORF">NCTC12967_02929</name>
</gene>
<keyword evidence="2" id="KW-0472">Membrane</keyword>
<name>A0A448N2D0_9ACTN</name>
<dbReference type="AlphaFoldDB" id="A0A448N2D0"/>
<protein>
    <submittedName>
        <fullName evidence="3">Uncharacterized protein</fullName>
    </submittedName>
</protein>
<organism evidence="3 4">
    <name type="scientific">Arachnia propionica</name>
    <dbReference type="NCBI Taxonomy" id="1750"/>
    <lineage>
        <taxon>Bacteria</taxon>
        <taxon>Bacillati</taxon>
        <taxon>Actinomycetota</taxon>
        <taxon>Actinomycetes</taxon>
        <taxon>Propionibacteriales</taxon>
        <taxon>Propionibacteriaceae</taxon>
        <taxon>Arachnia</taxon>
    </lineage>
</organism>
<keyword evidence="2" id="KW-0812">Transmembrane</keyword>
<dbReference type="Proteomes" id="UP000273044">
    <property type="component" value="Chromosome"/>
</dbReference>
<accession>A0A448N2D0</accession>
<feature type="transmembrane region" description="Helical" evidence="2">
    <location>
        <begin position="61"/>
        <end position="88"/>
    </location>
</feature>
<evidence type="ECO:0000256" key="1">
    <source>
        <dbReference type="SAM" id="MobiDB-lite"/>
    </source>
</evidence>
<reference evidence="3 4" key="1">
    <citation type="submission" date="2018-12" db="EMBL/GenBank/DDBJ databases">
        <authorList>
            <consortium name="Pathogen Informatics"/>
        </authorList>
    </citation>
    <scope>NUCLEOTIDE SEQUENCE [LARGE SCALE GENOMIC DNA]</scope>
    <source>
        <strain evidence="3 4">NCTC12967</strain>
    </source>
</reference>
<sequence length="115" mass="12832">MQGASPTLQKDTAGPAAEREKRLPYAYDDQLIDAVAVRRKRLLAGFLFGMKRTRRIWRDRLSTFAISLIMAVVICAVCVGVSFVTSILRAEALKQQQQQQRYGTLSTTPTPTKTS</sequence>
<evidence type="ECO:0000313" key="4">
    <source>
        <dbReference type="Proteomes" id="UP000273044"/>
    </source>
</evidence>
<feature type="region of interest" description="Disordered" evidence="1">
    <location>
        <begin position="95"/>
        <end position="115"/>
    </location>
</feature>
<feature type="region of interest" description="Disordered" evidence="1">
    <location>
        <begin position="1"/>
        <end position="21"/>
    </location>
</feature>
<dbReference type="EMBL" id="LR134406">
    <property type="protein sequence ID" value="VEH71603.1"/>
    <property type="molecule type" value="Genomic_DNA"/>
</dbReference>
<keyword evidence="4" id="KW-1185">Reference proteome</keyword>
<proteinExistence type="predicted"/>
<evidence type="ECO:0000313" key="3">
    <source>
        <dbReference type="EMBL" id="VEH71603.1"/>
    </source>
</evidence>
<evidence type="ECO:0000256" key="2">
    <source>
        <dbReference type="SAM" id="Phobius"/>
    </source>
</evidence>
<keyword evidence="2" id="KW-1133">Transmembrane helix</keyword>
<feature type="compositionally biased region" description="Polar residues" evidence="1">
    <location>
        <begin position="1"/>
        <end position="10"/>
    </location>
</feature>